<dbReference type="InterPro" id="IPR011576">
    <property type="entry name" value="Pyridox_Oxase_N"/>
</dbReference>
<dbReference type="EMBL" id="JAACYA010000002">
    <property type="protein sequence ID" value="MBK3332534.1"/>
    <property type="molecule type" value="Genomic_DNA"/>
</dbReference>
<dbReference type="SUPFAM" id="SSF50475">
    <property type="entry name" value="FMN-binding split barrel"/>
    <property type="match status" value="1"/>
</dbReference>
<reference evidence="2 3" key="1">
    <citation type="journal article" date="2021" name="Syst. Appl. Microbiol.">
        <title>Persephonella atlantica sp. nov.: How to adapt to physico-chemical gradients in high temperature hydrothermal habitats.</title>
        <authorList>
            <person name="Francois D.X."/>
            <person name="Godfroy A."/>
            <person name="Mathien C."/>
            <person name="Aube J."/>
            <person name="Cathalot C."/>
            <person name="Lesongeur F."/>
            <person name="L'Haridon S."/>
            <person name="Philippon X."/>
            <person name="Roussel E.G."/>
        </authorList>
    </citation>
    <scope>NUCLEOTIDE SEQUENCE [LARGE SCALE GENOMIC DNA]</scope>
    <source>
        <strain evidence="2 3">MO1340</strain>
    </source>
</reference>
<protein>
    <submittedName>
        <fullName evidence="2">Pyridoxamine 5'-phosphate oxidase</fullName>
    </submittedName>
</protein>
<keyword evidence="3" id="KW-1185">Reference proteome</keyword>
<organism evidence="2 3">
    <name type="scientific">Persephonella atlantica</name>
    <dbReference type="NCBI Taxonomy" id="2699429"/>
    <lineage>
        <taxon>Bacteria</taxon>
        <taxon>Pseudomonadati</taxon>
        <taxon>Aquificota</taxon>
        <taxon>Aquificia</taxon>
        <taxon>Aquificales</taxon>
        <taxon>Hydrogenothermaceae</taxon>
        <taxon>Persephonella</taxon>
    </lineage>
</organism>
<accession>A0ABS1GHW9</accession>
<dbReference type="RefSeq" id="WP_200673959.1">
    <property type="nucleotide sequence ID" value="NZ_JAACYA010000002.1"/>
</dbReference>
<name>A0ABS1GHW9_9AQUI</name>
<evidence type="ECO:0000313" key="3">
    <source>
        <dbReference type="Proteomes" id="UP000772812"/>
    </source>
</evidence>
<dbReference type="Pfam" id="PF01243">
    <property type="entry name" value="PNPOx_N"/>
    <property type="match status" value="1"/>
</dbReference>
<comment type="caution">
    <text evidence="2">The sequence shown here is derived from an EMBL/GenBank/DDBJ whole genome shotgun (WGS) entry which is preliminary data.</text>
</comment>
<proteinExistence type="predicted"/>
<dbReference type="Gene3D" id="2.30.110.10">
    <property type="entry name" value="Electron Transport, Fmn-binding Protein, Chain A"/>
    <property type="match status" value="1"/>
</dbReference>
<feature type="domain" description="Pyridoxamine 5'-phosphate oxidase N-terminal" evidence="1">
    <location>
        <begin position="19"/>
        <end position="89"/>
    </location>
</feature>
<dbReference type="InterPro" id="IPR012349">
    <property type="entry name" value="Split_barrel_FMN-bd"/>
</dbReference>
<evidence type="ECO:0000313" key="2">
    <source>
        <dbReference type="EMBL" id="MBK3332534.1"/>
    </source>
</evidence>
<dbReference type="Proteomes" id="UP000772812">
    <property type="component" value="Unassembled WGS sequence"/>
</dbReference>
<evidence type="ECO:0000259" key="1">
    <source>
        <dbReference type="Pfam" id="PF01243"/>
    </source>
</evidence>
<sequence>MVNIPEGVLSKFSSFVPSVLATSRDNRPYTTFISWLILKDGSTVRFALSRDSYSAENLRSNPYASVEIFGEGIAMSISGTVKVVKEEIDELSFPVSVFEMKVENVSDNLFPGANITGTIPFEHSGDVKKAEELDEIVLKYLRE</sequence>
<gene>
    <name evidence="2" type="ORF">GWK41_05595</name>
</gene>